<evidence type="ECO:0000256" key="1">
    <source>
        <dbReference type="ARBA" id="ARBA00010701"/>
    </source>
</evidence>
<evidence type="ECO:0000313" key="10">
    <source>
        <dbReference type="Proteomes" id="UP000291343"/>
    </source>
</evidence>
<dbReference type="SMR" id="A0A482WGQ9"/>
<organism evidence="9 10">
    <name type="scientific">Laodelphax striatellus</name>
    <name type="common">Small brown planthopper</name>
    <name type="synonym">Delphax striatella</name>
    <dbReference type="NCBI Taxonomy" id="195883"/>
    <lineage>
        <taxon>Eukaryota</taxon>
        <taxon>Metazoa</taxon>
        <taxon>Ecdysozoa</taxon>
        <taxon>Arthropoda</taxon>
        <taxon>Hexapoda</taxon>
        <taxon>Insecta</taxon>
        <taxon>Pterygota</taxon>
        <taxon>Neoptera</taxon>
        <taxon>Paraneoptera</taxon>
        <taxon>Hemiptera</taxon>
        <taxon>Auchenorrhyncha</taxon>
        <taxon>Fulgoroidea</taxon>
        <taxon>Delphacidae</taxon>
        <taxon>Criomorphinae</taxon>
        <taxon>Laodelphax</taxon>
    </lineage>
</organism>
<keyword evidence="2 7" id="KW-0732">Signal</keyword>
<dbReference type="PANTHER" id="PTHR11005">
    <property type="entry name" value="LYSOSOMAL ACID LIPASE-RELATED"/>
    <property type="match status" value="1"/>
</dbReference>
<protein>
    <recommendedName>
        <fullName evidence="8">Partial AB-hydrolase lipase domain-containing protein</fullName>
    </recommendedName>
</protein>
<feature type="chain" id="PRO_5019777349" description="Partial AB-hydrolase lipase domain-containing protein" evidence="7">
    <location>
        <begin position="26"/>
        <end position="443"/>
    </location>
</feature>
<dbReference type="SUPFAM" id="SSF53474">
    <property type="entry name" value="alpha/beta-Hydrolases"/>
    <property type="match status" value="1"/>
</dbReference>
<dbReference type="Proteomes" id="UP000291343">
    <property type="component" value="Unassembled WGS sequence"/>
</dbReference>
<dbReference type="InterPro" id="IPR029058">
    <property type="entry name" value="AB_hydrolase_fold"/>
</dbReference>
<sequence length="443" mass="50524">MKSLFSISSCIGVLWALLYIIPCNCDNDIFDNVNTGDSVIIGFEEDCALDPDFAPDLKNTVARAALQGFECQCHAVVTLDNYILRMHRIGSFKGPPILFLHGFLAASEQWLVRTRSEDLPSILADKGFDVWFGNFRGNTYGRNHTYLSPDLEDTKYEFWNFTLHELGYYDLPSMVDYVSKVTGRRTVSFVGYSVAVSVFLITMSTRPEYNDKINIAILLAPYSFVSEEQNVQAILNHLHIGERIQSYMHIEKPMEIFARKKSRIKFFNRNCKPRSINRFSCVRMMVICFGSGQVHHLNKDAVYRMLNAFMAGTSSKLIDHMLQMLDTGKLLKYKYNENDETEIYDLSGITVPMSVHSSVTDSIADPASIELLVQNLPEKSLIGRYLISDEGTRRDYFLSHNAKDVVFPDIIELLYRVKDNQEVISLNMNENDEVEVIAVDTLP</sequence>
<evidence type="ECO:0000256" key="2">
    <source>
        <dbReference type="ARBA" id="ARBA00022729"/>
    </source>
</evidence>
<feature type="domain" description="Partial AB-hydrolase lipase" evidence="8">
    <location>
        <begin position="64"/>
        <end position="112"/>
    </location>
</feature>
<keyword evidence="3" id="KW-0378">Hydrolase</keyword>
<name>A0A482WGQ9_LAOST</name>
<dbReference type="OrthoDB" id="9974421at2759"/>
<dbReference type="FunFam" id="3.40.50.1820:FF:000057">
    <property type="entry name" value="Lipase"/>
    <property type="match status" value="1"/>
</dbReference>
<dbReference type="InterPro" id="IPR006693">
    <property type="entry name" value="AB_hydrolase_lipase"/>
</dbReference>
<dbReference type="STRING" id="195883.A0A482WGQ9"/>
<evidence type="ECO:0000256" key="7">
    <source>
        <dbReference type="SAM" id="SignalP"/>
    </source>
</evidence>
<reference evidence="9 10" key="1">
    <citation type="journal article" date="2017" name="Gigascience">
        <title>Genome sequence of the small brown planthopper, Laodelphax striatellus.</title>
        <authorList>
            <person name="Zhu J."/>
            <person name="Jiang F."/>
            <person name="Wang X."/>
            <person name="Yang P."/>
            <person name="Bao Y."/>
            <person name="Zhao W."/>
            <person name="Wang W."/>
            <person name="Lu H."/>
            <person name="Wang Q."/>
            <person name="Cui N."/>
            <person name="Li J."/>
            <person name="Chen X."/>
            <person name="Luo L."/>
            <person name="Yu J."/>
            <person name="Kang L."/>
            <person name="Cui F."/>
        </authorList>
    </citation>
    <scope>NUCLEOTIDE SEQUENCE [LARGE SCALE GENOMIC DNA]</scope>
    <source>
        <strain evidence="9">Lst14</strain>
    </source>
</reference>
<keyword evidence="6" id="KW-0325">Glycoprotein</keyword>
<gene>
    <name evidence="9" type="ORF">LSTR_LSTR001825</name>
</gene>
<evidence type="ECO:0000256" key="5">
    <source>
        <dbReference type="ARBA" id="ARBA00023098"/>
    </source>
</evidence>
<evidence type="ECO:0000256" key="6">
    <source>
        <dbReference type="ARBA" id="ARBA00023180"/>
    </source>
</evidence>
<dbReference type="GO" id="GO:0016042">
    <property type="term" value="P:lipid catabolic process"/>
    <property type="evidence" value="ECO:0007669"/>
    <property type="project" value="UniProtKB-KW"/>
</dbReference>
<comment type="similarity">
    <text evidence="1">Belongs to the AB hydrolase superfamily. Lipase family.</text>
</comment>
<evidence type="ECO:0000256" key="4">
    <source>
        <dbReference type="ARBA" id="ARBA00022963"/>
    </source>
</evidence>
<accession>A0A482WGQ9</accession>
<keyword evidence="5" id="KW-0443">Lipid metabolism</keyword>
<evidence type="ECO:0000259" key="8">
    <source>
        <dbReference type="Pfam" id="PF04083"/>
    </source>
</evidence>
<dbReference type="EMBL" id="QKKF02037264">
    <property type="protein sequence ID" value="RZF32361.1"/>
    <property type="molecule type" value="Genomic_DNA"/>
</dbReference>
<dbReference type="InParanoid" id="A0A482WGQ9"/>
<comment type="caution">
    <text evidence="9">The sequence shown here is derived from an EMBL/GenBank/DDBJ whole genome shotgun (WGS) entry which is preliminary data.</text>
</comment>
<evidence type="ECO:0000256" key="3">
    <source>
        <dbReference type="ARBA" id="ARBA00022801"/>
    </source>
</evidence>
<evidence type="ECO:0000313" key="9">
    <source>
        <dbReference type="EMBL" id="RZF32361.1"/>
    </source>
</evidence>
<dbReference type="Pfam" id="PF04083">
    <property type="entry name" value="Abhydro_lipase"/>
    <property type="match status" value="1"/>
</dbReference>
<feature type="signal peptide" evidence="7">
    <location>
        <begin position="1"/>
        <end position="25"/>
    </location>
</feature>
<keyword evidence="10" id="KW-1185">Reference proteome</keyword>
<dbReference type="GO" id="GO:0016787">
    <property type="term" value="F:hydrolase activity"/>
    <property type="evidence" value="ECO:0007669"/>
    <property type="project" value="UniProtKB-KW"/>
</dbReference>
<proteinExistence type="inferred from homology"/>
<keyword evidence="4" id="KW-0442">Lipid degradation</keyword>
<dbReference type="AlphaFoldDB" id="A0A482WGQ9"/>
<dbReference type="Gene3D" id="3.40.50.1820">
    <property type="entry name" value="alpha/beta hydrolase"/>
    <property type="match status" value="1"/>
</dbReference>